<comment type="caution">
    <text evidence="2">The sequence shown here is derived from an EMBL/GenBank/DDBJ whole genome shotgun (WGS) entry which is preliminary data.</text>
</comment>
<keyword evidence="3" id="KW-1185">Reference proteome</keyword>
<feature type="compositionally biased region" description="Acidic residues" evidence="1">
    <location>
        <begin position="59"/>
        <end position="69"/>
    </location>
</feature>
<evidence type="ECO:0000256" key="1">
    <source>
        <dbReference type="SAM" id="MobiDB-lite"/>
    </source>
</evidence>
<proteinExistence type="predicted"/>
<protein>
    <submittedName>
        <fullName evidence="2">Uncharacterized protein</fullName>
    </submittedName>
</protein>
<reference evidence="2" key="1">
    <citation type="submission" date="2021-06" db="EMBL/GenBank/DDBJ databases">
        <title>Parelaphostrongylus tenuis whole genome reference sequence.</title>
        <authorList>
            <person name="Garwood T.J."/>
            <person name="Larsen P.A."/>
            <person name="Fountain-Jones N.M."/>
            <person name="Garbe J.R."/>
            <person name="Macchietto M.G."/>
            <person name="Kania S.A."/>
            <person name="Gerhold R.W."/>
            <person name="Richards J.E."/>
            <person name="Wolf T.M."/>
        </authorList>
    </citation>
    <scope>NUCLEOTIDE SEQUENCE</scope>
    <source>
        <strain evidence="2">MNPRO001-30</strain>
        <tissue evidence="2">Meninges</tissue>
    </source>
</reference>
<evidence type="ECO:0000313" key="2">
    <source>
        <dbReference type="EMBL" id="KAJ1367473.1"/>
    </source>
</evidence>
<sequence>MLDIGQPLAFYSLHSIVDYVHSEGVCRIDRQHRTVGQFFREETEQKHPLYRLNSSSTSVEEENAEANED</sequence>
<dbReference type="Proteomes" id="UP001196413">
    <property type="component" value="Unassembled WGS sequence"/>
</dbReference>
<evidence type="ECO:0000313" key="3">
    <source>
        <dbReference type="Proteomes" id="UP001196413"/>
    </source>
</evidence>
<accession>A0AAD5R170</accession>
<feature type="region of interest" description="Disordered" evidence="1">
    <location>
        <begin position="49"/>
        <end position="69"/>
    </location>
</feature>
<dbReference type="AlphaFoldDB" id="A0AAD5R170"/>
<name>A0AAD5R170_PARTN</name>
<gene>
    <name evidence="2" type="ORF">KIN20_028388</name>
</gene>
<organism evidence="2 3">
    <name type="scientific">Parelaphostrongylus tenuis</name>
    <name type="common">Meningeal worm</name>
    <dbReference type="NCBI Taxonomy" id="148309"/>
    <lineage>
        <taxon>Eukaryota</taxon>
        <taxon>Metazoa</taxon>
        <taxon>Ecdysozoa</taxon>
        <taxon>Nematoda</taxon>
        <taxon>Chromadorea</taxon>
        <taxon>Rhabditida</taxon>
        <taxon>Rhabditina</taxon>
        <taxon>Rhabditomorpha</taxon>
        <taxon>Strongyloidea</taxon>
        <taxon>Metastrongylidae</taxon>
        <taxon>Parelaphostrongylus</taxon>
    </lineage>
</organism>
<dbReference type="EMBL" id="JAHQIW010005918">
    <property type="protein sequence ID" value="KAJ1367473.1"/>
    <property type="molecule type" value="Genomic_DNA"/>
</dbReference>